<name>V2XQE8_MONRO</name>
<dbReference type="Gene3D" id="3.30.40.10">
    <property type="entry name" value="Zinc/RING finger domain, C3HC4 (zinc finger)"/>
    <property type="match status" value="1"/>
</dbReference>
<dbReference type="Proteomes" id="UP000017559">
    <property type="component" value="Unassembled WGS sequence"/>
</dbReference>
<gene>
    <name evidence="6" type="ORF">Moror_14250</name>
</gene>
<keyword evidence="3" id="KW-0862">Zinc</keyword>
<evidence type="ECO:0000313" key="7">
    <source>
        <dbReference type="Proteomes" id="UP000017559"/>
    </source>
</evidence>
<dbReference type="EMBL" id="AWSO01000122">
    <property type="protein sequence ID" value="ESK94755.1"/>
    <property type="molecule type" value="Genomic_DNA"/>
</dbReference>
<dbReference type="InterPro" id="IPR013083">
    <property type="entry name" value="Znf_RING/FYVE/PHD"/>
</dbReference>
<accession>V2XQE8</accession>
<dbReference type="InterPro" id="IPR001841">
    <property type="entry name" value="Znf_RING"/>
</dbReference>
<dbReference type="OrthoDB" id="6105938at2759"/>
<feature type="domain" description="RING-type" evidence="5">
    <location>
        <begin position="10"/>
        <end position="49"/>
    </location>
</feature>
<dbReference type="SUPFAM" id="SSF57850">
    <property type="entry name" value="RING/U-box"/>
    <property type="match status" value="1"/>
</dbReference>
<dbReference type="PROSITE" id="PS50089">
    <property type="entry name" value="ZF_RING_2"/>
    <property type="match status" value="1"/>
</dbReference>
<evidence type="ECO:0000256" key="4">
    <source>
        <dbReference type="PROSITE-ProRule" id="PRU00175"/>
    </source>
</evidence>
<organism evidence="6 7">
    <name type="scientific">Moniliophthora roreri (strain MCA 2997)</name>
    <name type="common">Cocoa frosty pod rot fungus</name>
    <name type="synonym">Crinipellis roreri</name>
    <dbReference type="NCBI Taxonomy" id="1381753"/>
    <lineage>
        <taxon>Eukaryota</taxon>
        <taxon>Fungi</taxon>
        <taxon>Dikarya</taxon>
        <taxon>Basidiomycota</taxon>
        <taxon>Agaricomycotina</taxon>
        <taxon>Agaricomycetes</taxon>
        <taxon>Agaricomycetidae</taxon>
        <taxon>Agaricales</taxon>
        <taxon>Marasmiineae</taxon>
        <taxon>Marasmiaceae</taxon>
        <taxon>Moniliophthora</taxon>
    </lineage>
</organism>
<keyword evidence="2 4" id="KW-0863">Zinc-finger</keyword>
<dbReference type="HOGENOM" id="CLU_1428351_0_0_1"/>
<protein>
    <recommendedName>
        <fullName evidence="5">RING-type domain-containing protein</fullName>
    </recommendedName>
</protein>
<evidence type="ECO:0000256" key="2">
    <source>
        <dbReference type="ARBA" id="ARBA00022771"/>
    </source>
</evidence>
<dbReference type="Pfam" id="PF14634">
    <property type="entry name" value="zf-RING_5"/>
    <property type="match status" value="1"/>
</dbReference>
<dbReference type="KEGG" id="mrr:Moror_14250"/>
<dbReference type="AlphaFoldDB" id="V2XQE8"/>
<dbReference type="PROSITE" id="PS00518">
    <property type="entry name" value="ZF_RING_1"/>
    <property type="match status" value="1"/>
</dbReference>
<dbReference type="SMART" id="SM00184">
    <property type="entry name" value="RING"/>
    <property type="match status" value="1"/>
</dbReference>
<evidence type="ECO:0000256" key="1">
    <source>
        <dbReference type="ARBA" id="ARBA00022723"/>
    </source>
</evidence>
<evidence type="ECO:0000259" key="5">
    <source>
        <dbReference type="PROSITE" id="PS50089"/>
    </source>
</evidence>
<keyword evidence="1" id="KW-0479">Metal-binding</keyword>
<dbReference type="InterPro" id="IPR017907">
    <property type="entry name" value="Znf_RING_CS"/>
</dbReference>
<proteinExistence type="predicted"/>
<dbReference type="GO" id="GO:0008270">
    <property type="term" value="F:zinc ion binding"/>
    <property type="evidence" value="ECO:0007669"/>
    <property type="project" value="UniProtKB-KW"/>
</dbReference>
<evidence type="ECO:0000313" key="6">
    <source>
        <dbReference type="EMBL" id="ESK94755.1"/>
    </source>
</evidence>
<comment type="caution">
    <text evidence="6">The sequence shown here is derived from an EMBL/GenBank/DDBJ whole genome shotgun (WGS) entry which is preliminary data.</text>
</comment>
<evidence type="ECO:0000256" key="3">
    <source>
        <dbReference type="ARBA" id="ARBA00022833"/>
    </source>
</evidence>
<sequence length="190" mass="21014">MLVIDPSSTCDVCLDTYSPTRAPCILSCGHVFCGICLDSISPYLCPMCRRPFDGPSSIQQLRVCFASDIQRNEELRSEGEDRVHVRVIKPNNMEQSVPDPANCESSLLDAFQQICYPLEGSVGPFSYGGEADLDGRPATEYDEGRRDACIRSILQMLYYDDERVLSALSGSEGVERQDSLTDLDNARRAG</sequence>
<keyword evidence="7" id="KW-1185">Reference proteome</keyword>
<reference evidence="6 7" key="1">
    <citation type="journal article" date="2014" name="BMC Genomics">
        <title>Genome and secretome analysis of the hemibiotrophic fungal pathogen, Moniliophthora roreri, which causes frosty pod rot disease of cacao: mechanisms of the biotrophic and necrotrophic phases.</title>
        <authorList>
            <person name="Meinhardt L.W."/>
            <person name="Costa G.G.L."/>
            <person name="Thomazella D.P.T."/>
            <person name="Teixeira P.J.P.L."/>
            <person name="Carazzolle M.F."/>
            <person name="Schuster S.C."/>
            <person name="Carlson J.E."/>
            <person name="Guiltinan M.J."/>
            <person name="Mieczkowski P."/>
            <person name="Farmer A."/>
            <person name="Ramaraj T."/>
            <person name="Crozier J."/>
            <person name="Davis R.E."/>
            <person name="Shao J."/>
            <person name="Melnick R.L."/>
            <person name="Pereira G.A.G."/>
            <person name="Bailey B.A."/>
        </authorList>
    </citation>
    <scope>NUCLEOTIDE SEQUENCE [LARGE SCALE GENOMIC DNA]</scope>
    <source>
        <strain evidence="6 7">MCA 2997</strain>
    </source>
</reference>